<name>F8P093_SERL9</name>
<gene>
    <name evidence="1" type="ORF">SERLADRAFT_370358</name>
</gene>
<dbReference type="AlphaFoldDB" id="F8P093"/>
<evidence type="ECO:0000313" key="1">
    <source>
        <dbReference type="EMBL" id="EGO23466.1"/>
    </source>
</evidence>
<sequence>MKTRLNSRYRTSYARLTNIYLPVINETITVGAIAIARSPCGLHKSRRLNVQ</sequence>
<dbReference type="HOGENOM" id="CLU_3107888_0_0_1"/>
<accession>F8P093</accession>
<dbReference type="GeneID" id="18810349"/>
<dbReference type="KEGG" id="sla:SERLADRAFT_370358"/>
<protein>
    <submittedName>
        <fullName evidence="1">Uncharacterized protein</fullName>
    </submittedName>
</protein>
<dbReference type="Proteomes" id="UP000008064">
    <property type="component" value="Unassembled WGS sequence"/>
</dbReference>
<dbReference type="RefSeq" id="XP_007319228.1">
    <property type="nucleotide sequence ID" value="XM_007319166.1"/>
</dbReference>
<dbReference type="OrthoDB" id="46529at2759"/>
<proteinExistence type="predicted"/>
<reference evidence="1" key="1">
    <citation type="submission" date="2011-04" db="EMBL/GenBank/DDBJ databases">
        <title>Evolution of plant cell wall degrading machinery underlies the functional diversity of forest fungi.</title>
        <authorList>
            <consortium name="US DOE Joint Genome Institute (JGI-PGF)"/>
            <person name="Eastwood D.C."/>
            <person name="Floudas D."/>
            <person name="Binder M."/>
            <person name="Majcherczyk A."/>
            <person name="Schneider P."/>
            <person name="Aerts A."/>
            <person name="Asiegbu F.O."/>
            <person name="Baker S.E."/>
            <person name="Barry K."/>
            <person name="Bendiksby M."/>
            <person name="Blumentritt M."/>
            <person name="Coutinho P.M."/>
            <person name="Cullen D."/>
            <person name="Cullen D."/>
            <person name="Gathman A."/>
            <person name="Goodell B."/>
            <person name="Henrissat B."/>
            <person name="Ihrmark K."/>
            <person name="Kauserud H."/>
            <person name="Kohler A."/>
            <person name="LaButti K."/>
            <person name="Lapidus A."/>
            <person name="Lavin J.L."/>
            <person name="Lee Y.-H."/>
            <person name="Lindquist E."/>
            <person name="Lilly W."/>
            <person name="Lucas S."/>
            <person name="Morin E."/>
            <person name="Murat C."/>
            <person name="Oguiza J.A."/>
            <person name="Park J."/>
            <person name="Pisabarro A.G."/>
            <person name="Riley R."/>
            <person name="Rosling A."/>
            <person name="Salamov A."/>
            <person name="Schmidt O."/>
            <person name="Schmutz J."/>
            <person name="Skrede I."/>
            <person name="Stenlid J."/>
            <person name="Wiebenga A."/>
            <person name="Xie X."/>
            <person name="Kues U."/>
            <person name="Hibbett D.S."/>
            <person name="Hoffmeister D."/>
            <person name="Hogberg N."/>
            <person name="Martin F."/>
            <person name="Grigoriev I.V."/>
            <person name="Watkinson S.C."/>
        </authorList>
    </citation>
    <scope>NUCLEOTIDE SEQUENCE</scope>
    <source>
        <strain evidence="1">S7.9</strain>
    </source>
</reference>
<dbReference type="EMBL" id="GL945435">
    <property type="protein sequence ID" value="EGO23466.1"/>
    <property type="molecule type" value="Genomic_DNA"/>
</dbReference>
<organism>
    <name type="scientific">Serpula lacrymans var. lacrymans (strain S7.9)</name>
    <name type="common">Dry rot fungus</name>
    <dbReference type="NCBI Taxonomy" id="578457"/>
    <lineage>
        <taxon>Eukaryota</taxon>
        <taxon>Fungi</taxon>
        <taxon>Dikarya</taxon>
        <taxon>Basidiomycota</taxon>
        <taxon>Agaricomycotina</taxon>
        <taxon>Agaricomycetes</taxon>
        <taxon>Agaricomycetidae</taxon>
        <taxon>Boletales</taxon>
        <taxon>Coniophorineae</taxon>
        <taxon>Serpulaceae</taxon>
        <taxon>Serpula</taxon>
    </lineage>
</organism>